<evidence type="ECO:0000313" key="8">
    <source>
        <dbReference type="Proteomes" id="UP000494255"/>
    </source>
</evidence>
<dbReference type="GO" id="GO:0042597">
    <property type="term" value="C:periplasmic space"/>
    <property type="evidence" value="ECO:0007669"/>
    <property type="project" value="UniProtKB-SubCell"/>
</dbReference>
<evidence type="ECO:0000256" key="6">
    <source>
        <dbReference type="SAM" id="SignalP"/>
    </source>
</evidence>
<sequence>MKKHWVPAFAGLGLGLCLCLLAGQSHAEEEKVLNLYNWSDYFAPDTLSDFQKETGIKVRYDAYDSDETLQSKLMTGDSGYDLVWPTNDFMAKQIQAGAFRKLDKSKLPNLKYLDPDLLKLMAQSDPGNQYGVPYMWGTVGVGYDRAKVSAILGKDMPVDSMDLLFNPAIASRIAAHCGIGLQDSASTVLPLALRYVGRDPVNPSASDYAVAQAMLLKARPYIHLFVDSANANELIDGELCVMVGYSGAINLASQKARELDRKRDIVYDIPSVGSLMWFDGMVIPKTAKHPDNAHAFINYILRPDVVAKISNATRYANANLGALKLMDPALVNNPNIYPNEQKKRTLFTPVAEAPATARLEGRIWLGLKASKP</sequence>
<evidence type="ECO:0000256" key="2">
    <source>
        <dbReference type="ARBA" id="ARBA00022448"/>
    </source>
</evidence>
<dbReference type="GO" id="GO:0019808">
    <property type="term" value="F:polyamine binding"/>
    <property type="evidence" value="ECO:0007669"/>
    <property type="project" value="InterPro"/>
</dbReference>
<dbReference type="PRINTS" id="PR00909">
    <property type="entry name" value="SPERMDNBNDNG"/>
</dbReference>
<evidence type="ECO:0000256" key="1">
    <source>
        <dbReference type="ARBA" id="ARBA00004418"/>
    </source>
</evidence>
<proteinExistence type="inferred from homology"/>
<reference evidence="7 8" key="1">
    <citation type="submission" date="2020-04" db="EMBL/GenBank/DDBJ databases">
        <authorList>
            <person name="De Canck E."/>
        </authorList>
    </citation>
    <scope>NUCLEOTIDE SEQUENCE [LARGE SCALE GENOMIC DNA]</scope>
    <source>
        <strain evidence="7 8">LMG 24238</strain>
    </source>
</reference>
<dbReference type="Gene3D" id="3.40.190.10">
    <property type="entry name" value="Periplasmic binding protein-like II"/>
    <property type="match status" value="2"/>
</dbReference>
<evidence type="ECO:0000256" key="3">
    <source>
        <dbReference type="ARBA" id="ARBA00022729"/>
    </source>
</evidence>
<dbReference type="GO" id="GO:0015846">
    <property type="term" value="P:polyamine transport"/>
    <property type="evidence" value="ECO:0007669"/>
    <property type="project" value="InterPro"/>
</dbReference>
<dbReference type="CDD" id="cd13659">
    <property type="entry name" value="PBP2_PotF"/>
    <property type="match status" value="1"/>
</dbReference>
<dbReference type="InterPro" id="IPR001188">
    <property type="entry name" value="Sperm_putr-bd"/>
</dbReference>
<dbReference type="EMBL" id="CADIKC010000008">
    <property type="protein sequence ID" value="CAB3726061.1"/>
    <property type="molecule type" value="Genomic_DNA"/>
</dbReference>
<dbReference type="PIRSF" id="PIRSF019574">
    <property type="entry name" value="Periplasmic_polyamine_BP"/>
    <property type="match status" value="1"/>
</dbReference>
<dbReference type="Pfam" id="PF13416">
    <property type="entry name" value="SBP_bac_8"/>
    <property type="match status" value="1"/>
</dbReference>
<keyword evidence="4 5" id="KW-0574">Periplasm</keyword>
<comment type="similarity">
    <text evidence="5">Belongs to the bacterial solute-binding protein PotD/PotF family.</text>
</comment>
<protein>
    <recommendedName>
        <fullName evidence="5">Putrescine-binding periplasmic protein</fullName>
    </recommendedName>
</protein>
<keyword evidence="8" id="KW-1185">Reference proteome</keyword>
<feature type="signal peptide" evidence="6">
    <location>
        <begin position="1"/>
        <end position="27"/>
    </location>
</feature>
<dbReference type="SUPFAM" id="SSF53850">
    <property type="entry name" value="Periplasmic binding protein-like II"/>
    <property type="match status" value="1"/>
</dbReference>
<evidence type="ECO:0000256" key="4">
    <source>
        <dbReference type="ARBA" id="ARBA00022764"/>
    </source>
</evidence>
<dbReference type="PANTHER" id="PTHR30222:SF12">
    <property type="entry name" value="NORSPERMIDINE SENSOR"/>
    <property type="match status" value="1"/>
</dbReference>
<comment type="function">
    <text evidence="5">Required for the activity of the bacterial periplasmic transport system of putrescine.</text>
</comment>
<dbReference type="GeneID" id="97043908"/>
<dbReference type="Proteomes" id="UP000494255">
    <property type="component" value="Unassembled WGS sequence"/>
</dbReference>
<keyword evidence="3 6" id="KW-0732">Signal</keyword>
<evidence type="ECO:0000313" key="7">
    <source>
        <dbReference type="EMBL" id="CAB3726061.1"/>
    </source>
</evidence>
<dbReference type="PANTHER" id="PTHR30222">
    <property type="entry name" value="SPERMIDINE/PUTRESCINE-BINDING PERIPLASMIC PROTEIN"/>
    <property type="match status" value="1"/>
</dbReference>
<gene>
    <name evidence="7" type="primary">spuE_2</name>
    <name evidence="7" type="ORF">LMG24238_05317</name>
</gene>
<feature type="chain" id="PRO_5026916484" description="Putrescine-binding periplasmic protein" evidence="6">
    <location>
        <begin position="28"/>
        <end position="372"/>
    </location>
</feature>
<dbReference type="InterPro" id="IPR006059">
    <property type="entry name" value="SBP"/>
</dbReference>
<dbReference type="RefSeq" id="WP_175053085.1">
    <property type="nucleotide sequence ID" value="NZ_CADIKC010000008.1"/>
</dbReference>
<accession>A0A6J5C604</accession>
<keyword evidence="2 5" id="KW-0813">Transport</keyword>
<evidence type="ECO:0000256" key="5">
    <source>
        <dbReference type="PIRNR" id="PIRNR019574"/>
    </source>
</evidence>
<comment type="subcellular location">
    <subcellularLocation>
        <location evidence="1 5">Periplasm</location>
    </subcellularLocation>
</comment>
<organism evidence="7 8">
    <name type="scientific">Paraburkholderia sediminicola</name>
    <dbReference type="NCBI Taxonomy" id="458836"/>
    <lineage>
        <taxon>Bacteria</taxon>
        <taxon>Pseudomonadati</taxon>
        <taxon>Pseudomonadota</taxon>
        <taxon>Betaproteobacteria</taxon>
        <taxon>Burkholderiales</taxon>
        <taxon>Burkholderiaceae</taxon>
        <taxon>Paraburkholderia</taxon>
    </lineage>
</organism>
<name>A0A6J5C604_9BURK</name>
<dbReference type="AlphaFoldDB" id="A0A6J5C604"/>